<dbReference type="OrthoDB" id="7784140at2"/>
<dbReference type="EMBL" id="QJJK01000003">
    <property type="protein sequence ID" value="PXW61655.1"/>
    <property type="molecule type" value="Genomic_DNA"/>
</dbReference>
<dbReference type="RefSeq" id="WP_110373962.1">
    <property type="nucleotide sequence ID" value="NZ_JAHBRY010000001.1"/>
</dbReference>
<protein>
    <submittedName>
        <fullName evidence="1">Uncharacterized protein</fullName>
    </submittedName>
</protein>
<proteinExistence type="predicted"/>
<keyword evidence="2" id="KW-1185">Reference proteome</keyword>
<name>A0A2V3UAZ4_9HYPH</name>
<dbReference type="AlphaFoldDB" id="A0A2V3UAZ4"/>
<accession>A0A2V3UAZ4</accession>
<evidence type="ECO:0000313" key="2">
    <source>
        <dbReference type="Proteomes" id="UP000248021"/>
    </source>
</evidence>
<organism evidence="1 2">
    <name type="scientific">Chelatococcus asaccharovorans</name>
    <dbReference type="NCBI Taxonomy" id="28210"/>
    <lineage>
        <taxon>Bacteria</taxon>
        <taxon>Pseudomonadati</taxon>
        <taxon>Pseudomonadota</taxon>
        <taxon>Alphaproteobacteria</taxon>
        <taxon>Hyphomicrobiales</taxon>
        <taxon>Chelatococcaceae</taxon>
        <taxon>Chelatococcus</taxon>
    </lineage>
</organism>
<comment type="caution">
    <text evidence="1">The sequence shown here is derived from an EMBL/GenBank/DDBJ whole genome shotgun (WGS) entry which is preliminary data.</text>
</comment>
<gene>
    <name evidence="1" type="ORF">C7450_103172</name>
</gene>
<sequence length="768" mass="84530">MERSVIFRDRQELQSSDLGNQQGFARDSIDHVVQDAVTAGVRRYTGFAVTKTGANQVTVSGGRFYANGPVYFKAEDTVIDLFNVMPLLTKKKVAITVYGTTIEVDVQPRDFLVDPETGATEPESVAMEQRRRAEVGSVAGSEAPDPQAPAVDANYLIIAYVTLDPNEVIQVEQVEANRLPSVAGNAAAITDLSNWRNQTGRRIDTVVTDVANIKDSLELYATDDDIRKIWDKFAQIEKDIAQPAAYVLYETDYLLDPATGDPAEAGYSAVHDEGIRFPNAASNLLSPDVLALYNPTDPAIVINSNFILPKFDDTIRLDCTGYTGEINIGEYVFSNTEIVQLTRTRERIRYGETFIVCTNSNYWRLGQYDPISHTLRYNGETFEVVNWQDVQNQQGLRLQHYQVRLKRMFVDTVEENYWDRVTSTATISGQKVAQTFLWAADGWLSAVGLYFSRVAATGNVEVLIAETFLGQPDMNKVLARVTLNRADIQVGTGNASAGLPNIRETKVPIQPTLLKGGQRYALIVNANAQHYLATTTADNAVINGTCFRTTDGGYFLGDLVTDIKLRFYGAQFRSNRATVQFAPYSLVGGVTWVDLTYEANIPAATMLTWEAYVDNRWQPFDPGDNGVDFTVPPAVLQIRAVFTGTKDLMPGIGIGTKSRVLYGRGATAFNWASDNKHLPSGCDNFKIMTRLESFDAGVHTCAVTLKEGSTTHTAVAVQDRIVEGGAIERTSTFALGGNITDYKIKIAGTTASAINPFLVSIIRHYATT</sequence>
<dbReference type="Proteomes" id="UP000248021">
    <property type="component" value="Unassembled WGS sequence"/>
</dbReference>
<evidence type="ECO:0000313" key="1">
    <source>
        <dbReference type="EMBL" id="PXW61655.1"/>
    </source>
</evidence>
<reference evidence="1 2" key="1">
    <citation type="submission" date="2018-05" db="EMBL/GenBank/DDBJ databases">
        <title>Genomic Encyclopedia of Type Strains, Phase IV (KMG-IV): sequencing the most valuable type-strain genomes for metagenomic binning, comparative biology and taxonomic classification.</title>
        <authorList>
            <person name="Goeker M."/>
        </authorList>
    </citation>
    <scope>NUCLEOTIDE SEQUENCE [LARGE SCALE GENOMIC DNA]</scope>
    <source>
        <strain evidence="1 2">DSM 6462</strain>
    </source>
</reference>